<dbReference type="Gramene" id="A02p29990.2_BraZ1">
    <property type="protein sequence ID" value="A02p29990.2_BraZ1.CDS"/>
    <property type="gene ID" value="A02g29990.2_BraZ1"/>
</dbReference>
<dbReference type="EMBL" id="LS974618">
    <property type="protein sequence ID" value="CAG7894047.1"/>
    <property type="molecule type" value="Genomic_DNA"/>
</dbReference>
<dbReference type="Proteomes" id="UP000694005">
    <property type="component" value="Chromosome A02"/>
</dbReference>
<protein>
    <submittedName>
        <fullName evidence="1">Uncharacterized protein</fullName>
    </submittedName>
</protein>
<organism evidence="2">
    <name type="scientific">Brassica campestris</name>
    <name type="common">Field mustard</name>
    <dbReference type="NCBI Taxonomy" id="3711"/>
    <lineage>
        <taxon>Eukaryota</taxon>
        <taxon>Viridiplantae</taxon>
        <taxon>Streptophyta</taxon>
        <taxon>Embryophyta</taxon>
        <taxon>Tracheophyta</taxon>
        <taxon>Spermatophyta</taxon>
        <taxon>Magnoliopsida</taxon>
        <taxon>eudicotyledons</taxon>
        <taxon>Gunneridae</taxon>
        <taxon>Pentapetalae</taxon>
        <taxon>rosids</taxon>
        <taxon>malvids</taxon>
        <taxon>Brassicales</taxon>
        <taxon>Brassicaceae</taxon>
        <taxon>Brassiceae</taxon>
        <taxon>Brassica</taxon>
    </lineage>
</organism>
<dbReference type="PANTHER" id="PTHR46635:SF1">
    <property type="entry name" value="GLYCOSYL TRANSFERASE FAMILY 1 PROTEIN"/>
    <property type="match status" value="1"/>
</dbReference>
<evidence type="ECO:0000313" key="1">
    <source>
        <dbReference type="EMBL" id="CAG7894047.1"/>
    </source>
</evidence>
<name>A0A3P6A7G5_BRACM</name>
<dbReference type="AlphaFoldDB" id="A0A3P6A7G5"/>
<dbReference type="PANTHER" id="PTHR46635">
    <property type="entry name" value="GLYCOSYL TRANSFERASE FAMILY 1 PROTEIN"/>
    <property type="match status" value="1"/>
</dbReference>
<reference evidence="2" key="1">
    <citation type="submission" date="2018-11" db="EMBL/GenBank/DDBJ databases">
        <authorList>
            <consortium name="Genoscope - CEA"/>
            <person name="William W."/>
        </authorList>
    </citation>
    <scope>NUCLEOTIDE SEQUENCE</scope>
</reference>
<sequence>MHVVKNMNSLPPMPEDGDTWSVMPNWVLPTRSFLEVFVLCCRMLVDSLDAQIYEEHHQTNRCYLILSHFYSWLLELITQCLHST</sequence>
<dbReference type="EMBL" id="LR031573">
    <property type="protein sequence ID" value="VDC89626.1"/>
    <property type="molecule type" value="Genomic_DNA"/>
</dbReference>
<evidence type="ECO:0000313" key="2">
    <source>
        <dbReference type="EMBL" id="VDC89626.1"/>
    </source>
</evidence>
<gene>
    <name evidence="2" type="ORF">BRAA02T07415Z</name>
    <name evidence="1" type="ORF">BRAPAZ1V2_A02P29990.2</name>
</gene>
<accession>A0A3P6A7G5</accession>
<proteinExistence type="predicted"/>